<name>A0A8X6QL67_NEPPI</name>
<dbReference type="AlphaFoldDB" id="A0A8X6QL67"/>
<dbReference type="EMBL" id="BMAW01081518">
    <property type="protein sequence ID" value="GFU24893.1"/>
    <property type="molecule type" value="Genomic_DNA"/>
</dbReference>
<protein>
    <submittedName>
        <fullName evidence="1">Uncharacterized protein</fullName>
    </submittedName>
</protein>
<comment type="caution">
    <text evidence="1">The sequence shown here is derived from an EMBL/GenBank/DDBJ whole genome shotgun (WGS) entry which is preliminary data.</text>
</comment>
<keyword evidence="2" id="KW-1185">Reference proteome</keyword>
<dbReference type="Proteomes" id="UP000887013">
    <property type="component" value="Unassembled WGS sequence"/>
</dbReference>
<reference evidence="1" key="1">
    <citation type="submission" date="2020-08" db="EMBL/GenBank/DDBJ databases">
        <title>Multicomponent nature underlies the extraordinary mechanical properties of spider dragline silk.</title>
        <authorList>
            <person name="Kono N."/>
            <person name="Nakamura H."/>
            <person name="Mori M."/>
            <person name="Yoshida Y."/>
            <person name="Ohtoshi R."/>
            <person name="Malay A.D."/>
            <person name="Moran D.A.P."/>
            <person name="Tomita M."/>
            <person name="Numata K."/>
            <person name="Arakawa K."/>
        </authorList>
    </citation>
    <scope>NUCLEOTIDE SEQUENCE</scope>
</reference>
<evidence type="ECO:0000313" key="1">
    <source>
        <dbReference type="EMBL" id="GFU24893.1"/>
    </source>
</evidence>
<evidence type="ECO:0000313" key="2">
    <source>
        <dbReference type="Proteomes" id="UP000887013"/>
    </source>
</evidence>
<organism evidence="1 2">
    <name type="scientific">Nephila pilipes</name>
    <name type="common">Giant wood spider</name>
    <name type="synonym">Nephila maculata</name>
    <dbReference type="NCBI Taxonomy" id="299642"/>
    <lineage>
        <taxon>Eukaryota</taxon>
        <taxon>Metazoa</taxon>
        <taxon>Ecdysozoa</taxon>
        <taxon>Arthropoda</taxon>
        <taxon>Chelicerata</taxon>
        <taxon>Arachnida</taxon>
        <taxon>Araneae</taxon>
        <taxon>Araneomorphae</taxon>
        <taxon>Entelegynae</taxon>
        <taxon>Araneoidea</taxon>
        <taxon>Nephilidae</taxon>
        <taxon>Nephila</taxon>
    </lineage>
</organism>
<accession>A0A8X6QL67</accession>
<proteinExistence type="predicted"/>
<sequence length="111" mass="12063">MESGRGKNAIQKRGPIRMECLISVPFIAFNFSRNSRDGLSCKGLKGKSSRIFFSVDVSIHARNALSMWSPPFPSFAAAVVFHSVNGSIAILLQDYSVQQTRREGGGIGMAV</sequence>
<gene>
    <name evidence="1" type="ORF">NPIL_666321</name>
</gene>